<dbReference type="InterPro" id="IPR019835">
    <property type="entry name" value="SWIB_domain"/>
</dbReference>
<feature type="compositionally biased region" description="Low complexity" evidence="1">
    <location>
        <begin position="18"/>
        <end position="44"/>
    </location>
</feature>
<evidence type="ECO:0000313" key="3">
    <source>
        <dbReference type="EMBL" id="QHS99638.1"/>
    </source>
</evidence>
<dbReference type="SUPFAM" id="SSF47592">
    <property type="entry name" value="SWIB/MDM2 domain"/>
    <property type="match status" value="1"/>
</dbReference>
<dbReference type="SMART" id="SM00151">
    <property type="entry name" value="SWIB"/>
    <property type="match status" value="1"/>
</dbReference>
<dbReference type="InterPro" id="IPR003121">
    <property type="entry name" value="SWIB_MDM2_domain"/>
</dbReference>
<organism evidence="3">
    <name type="scientific">viral metagenome</name>
    <dbReference type="NCBI Taxonomy" id="1070528"/>
    <lineage>
        <taxon>unclassified sequences</taxon>
        <taxon>metagenomes</taxon>
        <taxon>organismal metagenomes</taxon>
    </lineage>
</organism>
<dbReference type="CDD" id="cd10567">
    <property type="entry name" value="SWIB-MDM2_like"/>
    <property type="match status" value="1"/>
</dbReference>
<evidence type="ECO:0000256" key="1">
    <source>
        <dbReference type="SAM" id="MobiDB-lite"/>
    </source>
</evidence>
<dbReference type="EMBL" id="MN739345">
    <property type="protein sequence ID" value="QHS99638.1"/>
    <property type="molecule type" value="Genomic_DNA"/>
</dbReference>
<feature type="domain" description="DM2" evidence="2">
    <location>
        <begin position="118"/>
        <end position="201"/>
    </location>
</feature>
<sequence>MPKQTNKAKKSAPKNSKKSTPAPAPVVEAPVVDTPVVDTPVVDTSTGDNVPSGPVMMDYSDEFTTLRSQLSDALSLVKSLTSAVVALERRVARDKKVVDKKMKTKVKRVRDPNAPPTGFQKPLNVSDELRKFLGIAEGELIARTEVTKAINAYCKEHSLQKEEDKRTIKPDKVLTKLLRIQKGDELTFFNLQKYLKPHYPNKDGTFA</sequence>
<dbReference type="PROSITE" id="PS51925">
    <property type="entry name" value="SWIB_MDM2"/>
    <property type="match status" value="1"/>
</dbReference>
<dbReference type="Pfam" id="PF02201">
    <property type="entry name" value="SWIB"/>
    <property type="match status" value="1"/>
</dbReference>
<feature type="region of interest" description="Disordered" evidence="1">
    <location>
        <begin position="1"/>
        <end position="55"/>
    </location>
</feature>
<dbReference type="InterPro" id="IPR036885">
    <property type="entry name" value="SWIB_MDM2_dom_sf"/>
</dbReference>
<dbReference type="Gene3D" id="1.10.245.10">
    <property type="entry name" value="SWIB/MDM2 domain"/>
    <property type="match status" value="1"/>
</dbReference>
<name>A0A6C0C7M4_9ZZZZ</name>
<feature type="compositionally biased region" description="Basic residues" evidence="1">
    <location>
        <begin position="1"/>
        <end position="17"/>
    </location>
</feature>
<evidence type="ECO:0000259" key="2">
    <source>
        <dbReference type="PROSITE" id="PS51925"/>
    </source>
</evidence>
<dbReference type="AlphaFoldDB" id="A0A6C0C7M4"/>
<dbReference type="PANTHER" id="PTHR13844">
    <property type="entry name" value="SWI/SNF-RELATED MATRIX-ASSOCIATED ACTIN-DEPENDENT REGULATOR OF CHROMATIN SUBFAMILY D"/>
    <property type="match status" value="1"/>
</dbReference>
<reference evidence="3" key="1">
    <citation type="journal article" date="2020" name="Nature">
        <title>Giant virus diversity and host interactions through global metagenomics.</title>
        <authorList>
            <person name="Schulz F."/>
            <person name="Roux S."/>
            <person name="Paez-Espino D."/>
            <person name="Jungbluth S."/>
            <person name="Walsh D.A."/>
            <person name="Denef V.J."/>
            <person name="McMahon K.D."/>
            <person name="Konstantinidis K.T."/>
            <person name="Eloe-Fadrosh E.A."/>
            <person name="Kyrpides N.C."/>
            <person name="Woyke T."/>
        </authorList>
    </citation>
    <scope>NUCLEOTIDE SEQUENCE</scope>
    <source>
        <strain evidence="3">GVMAG-M-3300020187-37</strain>
    </source>
</reference>
<proteinExistence type="predicted"/>
<protein>
    <recommendedName>
        <fullName evidence="2">DM2 domain-containing protein</fullName>
    </recommendedName>
</protein>
<accession>A0A6C0C7M4</accession>